<dbReference type="InterPro" id="IPR040198">
    <property type="entry name" value="Fido_containing"/>
</dbReference>
<dbReference type="Proteomes" id="UP000176409">
    <property type="component" value="Unassembled WGS sequence"/>
</dbReference>
<dbReference type="PANTHER" id="PTHR13504">
    <property type="entry name" value="FIDO DOMAIN-CONTAINING PROTEIN DDB_G0283145"/>
    <property type="match status" value="1"/>
</dbReference>
<evidence type="ECO:0000313" key="6">
    <source>
        <dbReference type="Proteomes" id="UP000176409"/>
    </source>
</evidence>
<evidence type="ECO:0000256" key="2">
    <source>
        <dbReference type="PIRSR" id="PIRSR640198-2"/>
    </source>
</evidence>
<proteinExistence type="predicted"/>
<keyword evidence="2" id="KW-0547">Nucleotide-binding</keyword>
<reference evidence="5 6" key="1">
    <citation type="journal article" date="2016" name="Nat. Commun.">
        <title>Thousands of microbial genomes shed light on interconnected biogeochemical processes in an aquifer system.</title>
        <authorList>
            <person name="Anantharaman K."/>
            <person name="Brown C.T."/>
            <person name="Hug L.A."/>
            <person name="Sharon I."/>
            <person name="Castelle C.J."/>
            <person name="Probst A.J."/>
            <person name="Thomas B.C."/>
            <person name="Singh A."/>
            <person name="Wilkins M.J."/>
            <person name="Karaoz U."/>
            <person name="Brodie E.L."/>
            <person name="Williams K.H."/>
            <person name="Hubbard S.S."/>
            <person name="Banfield J.F."/>
        </authorList>
    </citation>
    <scope>NUCLEOTIDE SEQUENCE [LARGE SCALE GENOMIC DNA]</scope>
</reference>
<dbReference type="PANTHER" id="PTHR13504:SF38">
    <property type="entry name" value="FIDO DOMAIN-CONTAINING PROTEIN"/>
    <property type="match status" value="1"/>
</dbReference>
<sequence>MFTPTYHITDQMLEWLSEIAQIKAMVDHAILLPAREAHLRRATMIKMTHSSTSIEGNTLEEYQVLQLADGKKVQAQSKDIREVQNYLNALTHIDTISHKFELTQGDILAIHARVITGLVDTAKTGVLRRAPVYVVNTEPTGKEQLVYTPPAWQAVPRLLDDLTQWCNHSGAVHPIIRAGILHYQFETIHPFTDGNGRVGRLLTLLHLYQSAWDFKKVLVLDDYYNENRKNYYQALQTGATYKKRDGVDITPWLTYFIKGFWEESLRVKEQILSLQVGAGDIATRILTTDELKMIDLLVTKGEITSSDVVDILKVPKRTAQAKLKKLELYRIVKKIPAGPKTYYIVAPT</sequence>
<dbReference type="SUPFAM" id="SSF46785">
    <property type="entry name" value="Winged helix' DNA-binding domain"/>
    <property type="match status" value="1"/>
</dbReference>
<comment type="caution">
    <text evidence="5">The sequence shown here is derived from an EMBL/GenBank/DDBJ whole genome shotgun (WGS) entry which is preliminary data.</text>
</comment>
<organism evidence="5 6">
    <name type="scientific">Candidatus Gottesmanbacteria bacterium RIFCSPLOWO2_01_FULL_49_10</name>
    <dbReference type="NCBI Taxonomy" id="1798396"/>
    <lineage>
        <taxon>Bacteria</taxon>
        <taxon>Candidatus Gottesmaniibacteriota</taxon>
    </lineage>
</organism>
<dbReference type="InterPro" id="IPR003812">
    <property type="entry name" value="Fido"/>
</dbReference>
<feature type="domain" description="Fido" evidence="4">
    <location>
        <begin position="102"/>
        <end position="258"/>
    </location>
</feature>
<protein>
    <recommendedName>
        <fullName evidence="4">Fido domain-containing protein</fullName>
    </recommendedName>
</protein>
<feature type="binding site" evidence="2">
    <location>
        <begin position="231"/>
        <end position="232"/>
    </location>
    <ligand>
        <name>ATP</name>
        <dbReference type="ChEBI" id="CHEBI:30616"/>
    </ligand>
</feature>
<evidence type="ECO:0000256" key="3">
    <source>
        <dbReference type="PIRSR" id="PIRSR640198-3"/>
    </source>
</evidence>
<keyword evidence="2" id="KW-0067">ATP-binding</keyword>
<dbReference type="EMBL" id="MFJZ01000071">
    <property type="protein sequence ID" value="OGG28802.1"/>
    <property type="molecule type" value="Genomic_DNA"/>
</dbReference>
<dbReference type="PROSITE" id="PS51459">
    <property type="entry name" value="FIDO"/>
    <property type="match status" value="1"/>
</dbReference>
<evidence type="ECO:0000256" key="1">
    <source>
        <dbReference type="PIRSR" id="PIRSR640198-1"/>
    </source>
</evidence>
<dbReference type="STRING" id="1798396.A2973_02040"/>
<accession>A0A1F6AWE5</accession>
<dbReference type="InterPro" id="IPR036597">
    <property type="entry name" value="Fido-like_dom_sf"/>
</dbReference>
<feature type="site" description="Important for autoinhibition of adenylyltransferase activity" evidence="3">
    <location>
        <position position="55"/>
    </location>
</feature>
<name>A0A1F6AWE5_9BACT</name>
<evidence type="ECO:0000313" key="5">
    <source>
        <dbReference type="EMBL" id="OGG28802.1"/>
    </source>
</evidence>
<dbReference type="GO" id="GO:0005524">
    <property type="term" value="F:ATP binding"/>
    <property type="evidence" value="ECO:0007669"/>
    <property type="project" value="UniProtKB-KW"/>
</dbReference>
<dbReference type="Gene3D" id="1.10.3290.10">
    <property type="entry name" value="Fido-like domain"/>
    <property type="match status" value="1"/>
</dbReference>
<feature type="active site" evidence="1">
    <location>
        <position position="189"/>
    </location>
</feature>
<dbReference type="Gene3D" id="1.10.10.10">
    <property type="entry name" value="Winged helix-like DNA-binding domain superfamily/Winged helix DNA-binding domain"/>
    <property type="match status" value="1"/>
</dbReference>
<dbReference type="AlphaFoldDB" id="A0A1F6AWE5"/>
<dbReference type="InterPro" id="IPR036388">
    <property type="entry name" value="WH-like_DNA-bd_sf"/>
</dbReference>
<evidence type="ECO:0000259" key="4">
    <source>
        <dbReference type="PROSITE" id="PS51459"/>
    </source>
</evidence>
<dbReference type="SUPFAM" id="SSF140931">
    <property type="entry name" value="Fic-like"/>
    <property type="match status" value="1"/>
</dbReference>
<dbReference type="InterPro" id="IPR036390">
    <property type="entry name" value="WH_DNA-bd_sf"/>
</dbReference>
<feature type="binding site" evidence="2">
    <location>
        <begin position="193"/>
        <end position="200"/>
    </location>
    <ligand>
        <name>ATP</name>
        <dbReference type="ChEBI" id="CHEBI:30616"/>
    </ligand>
</feature>
<dbReference type="Pfam" id="PF02661">
    <property type="entry name" value="Fic"/>
    <property type="match status" value="1"/>
</dbReference>
<gene>
    <name evidence="5" type="ORF">A2973_02040</name>
</gene>